<dbReference type="Gene3D" id="1.10.287.130">
    <property type="match status" value="1"/>
</dbReference>
<reference evidence="10" key="1">
    <citation type="submission" date="2019-04" db="EMBL/GenBank/DDBJ databases">
        <title>Evolution of Biomass-Degrading Anaerobic Consortia Revealed by Metagenomics.</title>
        <authorList>
            <person name="Peng X."/>
        </authorList>
    </citation>
    <scope>NUCLEOTIDE SEQUENCE</scope>
    <source>
        <strain evidence="10">SIG140</strain>
    </source>
</reference>
<dbReference type="PANTHER" id="PTHR45528">
    <property type="entry name" value="SENSOR HISTIDINE KINASE CPXA"/>
    <property type="match status" value="1"/>
</dbReference>
<evidence type="ECO:0000256" key="6">
    <source>
        <dbReference type="ARBA" id="ARBA00022777"/>
    </source>
</evidence>
<dbReference type="SUPFAM" id="SSF103190">
    <property type="entry name" value="Sensory domain-like"/>
    <property type="match status" value="1"/>
</dbReference>
<proteinExistence type="predicted"/>
<dbReference type="Pfam" id="PF00672">
    <property type="entry name" value="HAMP"/>
    <property type="match status" value="1"/>
</dbReference>
<keyword evidence="7 8" id="KW-0472">Membrane</keyword>
<keyword evidence="6" id="KW-0418">Kinase</keyword>
<evidence type="ECO:0000256" key="7">
    <source>
        <dbReference type="ARBA" id="ARBA00023136"/>
    </source>
</evidence>
<dbReference type="Gene3D" id="3.30.450.20">
    <property type="entry name" value="PAS domain"/>
    <property type="match status" value="2"/>
</dbReference>
<sequence length="485" mass="55970">MKKNLIHTFMRSLSAKLSLWVVLFVSILFAATFSLMFYHARQIVRAESIGKAEDLLDKFGIAVINKLHEKEVVTRQTHWWVEQNLNDTVEIGNYIRKILDNEPHIVGIAAAFKHGLYPDRKDNDYMIYYHRHKGSVVRSDSFAHASYLHQQWYEEPVARNKMMWSEPYEDYRTDDEPIITYSIPLIKDGEVVGVYGVDISIYWLSQTIQAQRPMPSMRGAVVTHTGAFVIHSDTSYLRPRAMFRLMEAHPENEYNYTAYKMLNGESGISFLNIYGSTHLVAYKPIESKQYDIVVFCPENDIMGHYNYMISLMAVVVLLALVAIMVFCWVFIHRELHPLHVLEQSARMIKNGHYYTPIKASKRRDEVGSLTNSFIAMRQGIREHLANIAGNKHKLVEQNKQLSAAHDRIEEANKVKSDFLQNVSDQMIEPVNEISRLVTEVRKHHTEMSQEQIVQLANEVDAHTQTVTNLLTKVLEVSTKKQEGEA</sequence>
<dbReference type="EC" id="2.7.13.3" evidence="3"/>
<comment type="subcellular location">
    <subcellularLocation>
        <location evidence="2">Membrane</location>
        <topology evidence="2">Multi-pass membrane protein</topology>
    </subcellularLocation>
</comment>
<dbReference type="EMBL" id="SUYC01000001">
    <property type="protein sequence ID" value="MBE6269373.1"/>
    <property type="molecule type" value="Genomic_DNA"/>
</dbReference>
<dbReference type="SUPFAM" id="SSF158472">
    <property type="entry name" value="HAMP domain-like"/>
    <property type="match status" value="1"/>
</dbReference>
<dbReference type="Pfam" id="PF22673">
    <property type="entry name" value="MCP-like_PDC_1"/>
    <property type="match status" value="1"/>
</dbReference>
<dbReference type="CDD" id="cd06225">
    <property type="entry name" value="HAMP"/>
    <property type="match status" value="1"/>
</dbReference>
<evidence type="ECO:0000256" key="3">
    <source>
        <dbReference type="ARBA" id="ARBA00012438"/>
    </source>
</evidence>
<organism evidence="10 11">
    <name type="scientific">Xylanibacter ruminicola</name>
    <name type="common">Prevotella ruminicola</name>
    <dbReference type="NCBI Taxonomy" id="839"/>
    <lineage>
        <taxon>Bacteria</taxon>
        <taxon>Pseudomonadati</taxon>
        <taxon>Bacteroidota</taxon>
        <taxon>Bacteroidia</taxon>
        <taxon>Bacteroidales</taxon>
        <taxon>Prevotellaceae</taxon>
        <taxon>Xylanibacter</taxon>
    </lineage>
</organism>
<evidence type="ECO:0000313" key="10">
    <source>
        <dbReference type="EMBL" id="MBE6269373.1"/>
    </source>
</evidence>
<keyword evidence="5" id="KW-0808">Transferase</keyword>
<accession>A0A9D5S648</accession>
<comment type="catalytic activity">
    <reaction evidence="1">
        <text>ATP + protein L-histidine = ADP + protein N-phospho-L-histidine.</text>
        <dbReference type="EC" id="2.7.13.3"/>
    </reaction>
</comment>
<protein>
    <recommendedName>
        <fullName evidence="3">histidine kinase</fullName>
        <ecNumber evidence="3">2.7.13.3</ecNumber>
    </recommendedName>
</protein>
<feature type="transmembrane region" description="Helical" evidence="8">
    <location>
        <begin position="307"/>
        <end position="331"/>
    </location>
</feature>
<gene>
    <name evidence="10" type="ORF">E7101_00240</name>
</gene>
<evidence type="ECO:0000256" key="4">
    <source>
        <dbReference type="ARBA" id="ARBA00022553"/>
    </source>
</evidence>
<evidence type="ECO:0000313" key="11">
    <source>
        <dbReference type="Proteomes" id="UP000806522"/>
    </source>
</evidence>
<evidence type="ECO:0000256" key="1">
    <source>
        <dbReference type="ARBA" id="ARBA00000085"/>
    </source>
</evidence>
<dbReference type="CDD" id="cd12913">
    <property type="entry name" value="PDC1_MCP_like"/>
    <property type="match status" value="1"/>
</dbReference>
<keyword evidence="8" id="KW-1133">Transmembrane helix</keyword>
<dbReference type="Gene3D" id="6.10.340.10">
    <property type="match status" value="1"/>
</dbReference>
<comment type="caution">
    <text evidence="10">The sequence shown here is derived from an EMBL/GenBank/DDBJ whole genome shotgun (WGS) entry which is preliminary data.</text>
</comment>
<keyword evidence="8" id="KW-0812">Transmembrane</keyword>
<dbReference type="SMART" id="SM00304">
    <property type="entry name" value="HAMP"/>
    <property type="match status" value="1"/>
</dbReference>
<dbReference type="InterPro" id="IPR029151">
    <property type="entry name" value="Sensor-like_sf"/>
</dbReference>
<evidence type="ECO:0000256" key="2">
    <source>
        <dbReference type="ARBA" id="ARBA00004141"/>
    </source>
</evidence>
<evidence type="ECO:0000259" key="9">
    <source>
        <dbReference type="PROSITE" id="PS50885"/>
    </source>
</evidence>
<evidence type="ECO:0000256" key="5">
    <source>
        <dbReference type="ARBA" id="ARBA00022679"/>
    </source>
</evidence>
<dbReference type="PROSITE" id="PS50885">
    <property type="entry name" value="HAMP"/>
    <property type="match status" value="1"/>
</dbReference>
<dbReference type="AlphaFoldDB" id="A0A9D5S648"/>
<keyword evidence="4" id="KW-0597">Phosphoprotein</keyword>
<evidence type="ECO:0000256" key="8">
    <source>
        <dbReference type="SAM" id="Phobius"/>
    </source>
</evidence>
<dbReference type="InterPro" id="IPR050398">
    <property type="entry name" value="HssS/ArlS-like"/>
</dbReference>
<dbReference type="Proteomes" id="UP000806522">
    <property type="component" value="Unassembled WGS sequence"/>
</dbReference>
<dbReference type="GO" id="GO:0016020">
    <property type="term" value="C:membrane"/>
    <property type="evidence" value="ECO:0007669"/>
    <property type="project" value="UniProtKB-SubCell"/>
</dbReference>
<dbReference type="InterPro" id="IPR003660">
    <property type="entry name" value="HAMP_dom"/>
</dbReference>
<feature type="domain" description="HAMP" evidence="9">
    <location>
        <begin position="332"/>
        <end position="385"/>
    </location>
</feature>
<dbReference type="GO" id="GO:0007165">
    <property type="term" value="P:signal transduction"/>
    <property type="evidence" value="ECO:0007669"/>
    <property type="project" value="InterPro"/>
</dbReference>
<dbReference type="PANTHER" id="PTHR45528:SF9">
    <property type="entry name" value="SENSOR HISTIDINE KINASE YBDK"/>
    <property type="match status" value="1"/>
</dbReference>
<name>A0A9D5S648_XYLRU</name>
<dbReference type="GO" id="GO:0004673">
    <property type="term" value="F:protein histidine kinase activity"/>
    <property type="evidence" value="ECO:0007669"/>
    <property type="project" value="UniProtKB-EC"/>
</dbReference>